<dbReference type="AlphaFoldDB" id="A0A851GH24"/>
<dbReference type="Pfam" id="PF05635">
    <property type="entry name" value="23S_rRNA_IVP"/>
    <property type="match status" value="1"/>
</dbReference>
<evidence type="ECO:0000313" key="2">
    <source>
        <dbReference type="Proteomes" id="UP000557872"/>
    </source>
</evidence>
<dbReference type="PANTHER" id="PTHR38471:SF2">
    <property type="entry name" value="FOUR HELIX BUNDLE PROTEIN"/>
    <property type="match status" value="1"/>
</dbReference>
<gene>
    <name evidence="1" type="ORF">HW115_05985</name>
</gene>
<evidence type="ECO:0000313" key="1">
    <source>
        <dbReference type="EMBL" id="NWK55151.1"/>
    </source>
</evidence>
<dbReference type="NCBIfam" id="TIGR02436">
    <property type="entry name" value="four helix bundle protein"/>
    <property type="match status" value="1"/>
</dbReference>
<accession>A0A851GH24</accession>
<dbReference type="EMBL" id="JACBAZ010000002">
    <property type="protein sequence ID" value="NWK55151.1"/>
    <property type="molecule type" value="Genomic_DNA"/>
</dbReference>
<keyword evidence="2" id="KW-1185">Reference proteome</keyword>
<dbReference type="InterPro" id="IPR012657">
    <property type="entry name" value="23S_rRNA-intervening_sequence"/>
</dbReference>
<dbReference type="Proteomes" id="UP000557872">
    <property type="component" value="Unassembled WGS sequence"/>
</dbReference>
<name>A0A851GH24_9BACT</name>
<organism evidence="1 2">
    <name type="scientific">Oceaniferula marina</name>
    <dbReference type="NCBI Taxonomy" id="2748318"/>
    <lineage>
        <taxon>Bacteria</taxon>
        <taxon>Pseudomonadati</taxon>
        <taxon>Verrucomicrobiota</taxon>
        <taxon>Verrucomicrobiia</taxon>
        <taxon>Verrucomicrobiales</taxon>
        <taxon>Verrucomicrobiaceae</taxon>
        <taxon>Oceaniferula</taxon>
    </lineage>
</organism>
<dbReference type="InterPro" id="IPR036583">
    <property type="entry name" value="23S_rRNA_IVS_sf"/>
</dbReference>
<dbReference type="Gene3D" id="1.20.1440.60">
    <property type="entry name" value="23S rRNA-intervening sequence"/>
    <property type="match status" value="1"/>
</dbReference>
<reference evidence="1 2" key="1">
    <citation type="submission" date="2020-07" db="EMBL/GenBank/DDBJ databases">
        <title>Roseicoccus Jingziensis gen. nov., sp. nov., isolated from coastal seawater.</title>
        <authorList>
            <person name="Feng X."/>
        </authorList>
    </citation>
    <scope>NUCLEOTIDE SEQUENCE [LARGE SCALE GENOMIC DNA]</scope>
    <source>
        <strain evidence="1 2">N1E253</strain>
    </source>
</reference>
<dbReference type="SUPFAM" id="SSF158446">
    <property type="entry name" value="IVS-encoded protein-like"/>
    <property type="match status" value="1"/>
</dbReference>
<comment type="caution">
    <text evidence="1">The sequence shown here is derived from an EMBL/GenBank/DDBJ whole genome shotgun (WGS) entry which is preliminary data.</text>
</comment>
<dbReference type="CDD" id="cd16377">
    <property type="entry name" value="23S_rRNA_IVP_like"/>
    <property type="match status" value="1"/>
</dbReference>
<protein>
    <submittedName>
        <fullName evidence="1">Four helix bundle protein</fullName>
    </submittedName>
</protein>
<sequence length="124" mass="14026">MGVEMMKTFEDCLVWQKARLLNTAVYRVSKGDAFSQDWALVNQIRRAAGSAMHNVAEGFDAGSDAEFKRFLRYSFRSAGEVQSQLYAALDLEYIDQIQFDEIYSLAIEVKSTSAGLIKYLHSPQ</sequence>
<proteinExistence type="predicted"/>
<dbReference type="PANTHER" id="PTHR38471">
    <property type="entry name" value="FOUR HELIX BUNDLE PROTEIN"/>
    <property type="match status" value="1"/>
</dbReference>